<evidence type="ECO:0000256" key="1">
    <source>
        <dbReference type="SAM" id="Phobius"/>
    </source>
</evidence>
<evidence type="ECO:0000313" key="4">
    <source>
        <dbReference type="Proteomes" id="UP001501444"/>
    </source>
</evidence>
<dbReference type="RefSeq" id="WP_344614736.1">
    <property type="nucleotide sequence ID" value="NZ_BAAARV010000034.1"/>
</dbReference>
<evidence type="ECO:0000313" key="3">
    <source>
        <dbReference type="EMBL" id="GAA2355620.1"/>
    </source>
</evidence>
<dbReference type="PANTHER" id="PTHR43130">
    <property type="entry name" value="ARAC-FAMILY TRANSCRIPTIONAL REGULATOR"/>
    <property type="match status" value="1"/>
</dbReference>
<feature type="transmembrane region" description="Helical" evidence="1">
    <location>
        <begin position="432"/>
        <end position="454"/>
    </location>
</feature>
<evidence type="ECO:0000259" key="2">
    <source>
        <dbReference type="Pfam" id="PF01965"/>
    </source>
</evidence>
<organism evidence="3 4">
    <name type="scientific">Dactylosporangium salmoneum</name>
    <dbReference type="NCBI Taxonomy" id="53361"/>
    <lineage>
        <taxon>Bacteria</taxon>
        <taxon>Bacillati</taxon>
        <taxon>Actinomycetota</taxon>
        <taxon>Actinomycetes</taxon>
        <taxon>Micromonosporales</taxon>
        <taxon>Micromonosporaceae</taxon>
        <taxon>Dactylosporangium</taxon>
    </lineage>
</organism>
<feature type="transmembrane region" description="Helical" evidence="1">
    <location>
        <begin position="12"/>
        <end position="36"/>
    </location>
</feature>
<dbReference type="InterPro" id="IPR029062">
    <property type="entry name" value="Class_I_gatase-like"/>
</dbReference>
<dbReference type="SUPFAM" id="SSF52317">
    <property type="entry name" value="Class I glutamine amidotransferase-like"/>
    <property type="match status" value="1"/>
</dbReference>
<sequence length="463" mass="48592">MRHVLLRHARILAHVVLGVVLFALTLAGIGLAGVAATMHDSYPSAAPAAPAGGWPEPAKAPAGRTVVAVVIGSTGSVATDVLAPYEVFARSTRFFVYTVSARRAPVPLSGGLQVLPDHAVTDVDGGAVPAPDVVVVPAVVEPTGPAEATLRGWISRQADHGARILAVCAGSQFLATTGLLDNRRATSFWANLGGLRDSYPHTDWIAGRRYVEDGPITTTAGVTSGVVGALRLVEQIAGTDEANRIGHDIAYPGWKLDGPTTIATHRLVPSDLPYGLNAAFPWLRPTVGIGLVNGLDEIDVAAAFELYAGASFAARTLTLAAHPVVTTRHGVVLLASPTGTTTADIDRLVVPGLRSPDQVDPALRQWAGEHHLGIDLPHATRGDAEFSFDPVLRDLARHTDRATAVTAAKFTEYPADHLRLAGAAWPWRSTTLAALTLVVATIVAMLPPAVTRLASRRRPPASR</sequence>
<gene>
    <name evidence="3" type="ORF">GCM10010170_048180</name>
</gene>
<accession>A0ABP5TMV2</accession>
<protein>
    <submittedName>
        <fullName evidence="3">DJ-1/PfpI family protein</fullName>
    </submittedName>
</protein>
<feature type="domain" description="DJ-1/PfpI" evidence="2">
    <location>
        <begin position="68"/>
        <end position="234"/>
    </location>
</feature>
<keyword evidence="1" id="KW-0472">Membrane</keyword>
<keyword evidence="1" id="KW-0812">Transmembrane</keyword>
<name>A0ABP5TMV2_9ACTN</name>
<dbReference type="InterPro" id="IPR052158">
    <property type="entry name" value="INH-QAR"/>
</dbReference>
<comment type="caution">
    <text evidence="3">The sequence shown here is derived from an EMBL/GenBank/DDBJ whole genome shotgun (WGS) entry which is preliminary data.</text>
</comment>
<proteinExistence type="predicted"/>
<dbReference type="PANTHER" id="PTHR43130:SF3">
    <property type="entry name" value="HTH-TYPE TRANSCRIPTIONAL REGULATOR RV1931C"/>
    <property type="match status" value="1"/>
</dbReference>
<dbReference type="Pfam" id="PF01965">
    <property type="entry name" value="DJ-1_PfpI"/>
    <property type="match status" value="1"/>
</dbReference>
<keyword evidence="1" id="KW-1133">Transmembrane helix</keyword>
<dbReference type="Gene3D" id="3.40.50.880">
    <property type="match status" value="2"/>
</dbReference>
<dbReference type="EMBL" id="BAAARV010000034">
    <property type="protein sequence ID" value="GAA2355620.1"/>
    <property type="molecule type" value="Genomic_DNA"/>
</dbReference>
<reference evidence="4" key="1">
    <citation type="journal article" date="2019" name="Int. J. Syst. Evol. Microbiol.">
        <title>The Global Catalogue of Microorganisms (GCM) 10K type strain sequencing project: providing services to taxonomists for standard genome sequencing and annotation.</title>
        <authorList>
            <consortium name="The Broad Institute Genomics Platform"/>
            <consortium name="The Broad Institute Genome Sequencing Center for Infectious Disease"/>
            <person name="Wu L."/>
            <person name="Ma J."/>
        </authorList>
    </citation>
    <scope>NUCLEOTIDE SEQUENCE [LARGE SCALE GENOMIC DNA]</scope>
    <source>
        <strain evidence="4">JCM 3272</strain>
    </source>
</reference>
<dbReference type="Proteomes" id="UP001501444">
    <property type="component" value="Unassembled WGS sequence"/>
</dbReference>
<dbReference type="InterPro" id="IPR002818">
    <property type="entry name" value="DJ-1/PfpI"/>
</dbReference>
<keyword evidence="4" id="KW-1185">Reference proteome</keyword>